<evidence type="ECO:0000313" key="1">
    <source>
        <dbReference type="EMBL" id="KAH1031916.1"/>
    </source>
</evidence>
<dbReference type="OrthoDB" id="996639at2759"/>
<name>A0A9D3U8B8_9ROSI</name>
<keyword evidence="2" id="KW-1185">Reference proteome</keyword>
<gene>
    <name evidence="1" type="ORF">J1N35_044090</name>
</gene>
<proteinExistence type="predicted"/>
<comment type="caution">
    <text evidence="1">The sequence shown here is derived from an EMBL/GenBank/DDBJ whole genome shotgun (WGS) entry which is preliminary data.</text>
</comment>
<dbReference type="EMBL" id="JAIQCV010000013">
    <property type="protein sequence ID" value="KAH1031916.1"/>
    <property type="molecule type" value="Genomic_DNA"/>
</dbReference>
<protein>
    <submittedName>
        <fullName evidence="1">Uncharacterized protein</fullName>
    </submittedName>
</protein>
<dbReference type="AlphaFoldDB" id="A0A9D3U8B8"/>
<accession>A0A9D3U8B8</accession>
<sequence>MLLTLERQVVNLEESMGDVKEVLKIVEGCTNKLDLVKGQLKENVEECHSSNMDELQALFNTNLATMMTLNPKIELLERVVVMCRVSMGKKVFGVTPNHDIDVPKSKKFKGVRSIREVDNFLWEMDQYFCAVGIKNDDAKVEKEPGWIKTVNLKSNPTMRVAKGVKLQLDSWTNKETIEVIPLDDYDFLV</sequence>
<organism evidence="1 2">
    <name type="scientific">Gossypium stocksii</name>
    <dbReference type="NCBI Taxonomy" id="47602"/>
    <lineage>
        <taxon>Eukaryota</taxon>
        <taxon>Viridiplantae</taxon>
        <taxon>Streptophyta</taxon>
        <taxon>Embryophyta</taxon>
        <taxon>Tracheophyta</taxon>
        <taxon>Spermatophyta</taxon>
        <taxon>Magnoliopsida</taxon>
        <taxon>eudicotyledons</taxon>
        <taxon>Gunneridae</taxon>
        <taxon>Pentapetalae</taxon>
        <taxon>rosids</taxon>
        <taxon>malvids</taxon>
        <taxon>Malvales</taxon>
        <taxon>Malvaceae</taxon>
        <taxon>Malvoideae</taxon>
        <taxon>Gossypium</taxon>
    </lineage>
</organism>
<dbReference type="Proteomes" id="UP000828251">
    <property type="component" value="Unassembled WGS sequence"/>
</dbReference>
<evidence type="ECO:0000313" key="2">
    <source>
        <dbReference type="Proteomes" id="UP000828251"/>
    </source>
</evidence>
<reference evidence="1 2" key="1">
    <citation type="journal article" date="2021" name="Plant Biotechnol. J.">
        <title>Multi-omics assisted identification of the key and species-specific regulatory components of drought-tolerant mechanisms in Gossypium stocksii.</title>
        <authorList>
            <person name="Yu D."/>
            <person name="Ke L."/>
            <person name="Zhang D."/>
            <person name="Wu Y."/>
            <person name="Sun Y."/>
            <person name="Mei J."/>
            <person name="Sun J."/>
            <person name="Sun Y."/>
        </authorList>
    </citation>
    <scope>NUCLEOTIDE SEQUENCE [LARGE SCALE GENOMIC DNA]</scope>
    <source>
        <strain evidence="2">cv. E1</strain>
        <tissue evidence="1">Leaf</tissue>
    </source>
</reference>